<dbReference type="Pfam" id="PF12833">
    <property type="entry name" value="HTH_18"/>
    <property type="match status" value="1"/>
</dbReference>
<dbReference type="InterPro" id="IPR009057">
    <property type="entry name" value="Homeodomain-like_sf"/>
</dbReference>
<dbReference type="PROSITE" id="PS00041">
    <property type="entry name" value="HTH_ARAC_FAMILY_1"/>
    <property type="match status" value="1"/>
</dbReference>
<keyword evidence="1" id="KW-0805">Transcription regulation</keyword>
<protein>
    <submittedName>
        <fullName evidence="5">GlxA family transcriptional regulator</fullName>
    </submittedName>
</protein>
<dbReference type="GO" id="GO:0043565">
    <property type="term" value="F:sequence-specific DNA binding"/>
    <property type="evidence" value="ECO:0007669"/>
    <property type="project" value="InterPro"/>
</dbReference>
<dbReference type="GO" id="GO:0003700">
    <property type="term" value="F:DNA-binding transcription factor activity"/>
    <property type="evidence" value="ECO:0007669"/>
    <property type="project" value="InterPro"/>
</dbReference>
<dbReference type="InterPro" id="IPR052158">
    <property type="entry name" value="INH-QAR"/>
</dbReference>
<keyword evidence="3" id="KW-0804">Transcription</keyword>
<evidence type="ECO:0000313" key="6">
    <source>
        <dbReference type="Proteomes" id="UP000264719"/>
    </source>
</evidence>
<dbReference type="RefSeq" id="WP_009814238.1">
    <property type="nucleotide sequence ID" value="NZ_CAXAXR010000009.1"/>
</dbReference>
<organism evidence="5 6">
    <name type="scientific">Roseovarius nubinhibens</name>
    <dbReference type="NCBI Taxonomy" id="314263"/>
    <lineage>
        <taxon>Bacteria</taxon>
        <taxon>Pseudomonadati</taxon>
        <taxon>Pseudomonadota</taxon>
        <taxon>Alphaproteobacteria</taxon>
        <taxon>Rhodobacterales</taxon>
        <taxon>Roseobacteraceae</taxon>
        <taxon>Roseovarius</taxon>
    </lineage>
</organism>
<dbReference type="SMART" id="SM00342">
    <property type="entry name" value="HTH_ARAC"/>
    <property type="match status" value="1"/>
</dbReference>
<dbReference type="PANTHER" id="PTHR43130">
    <property type="entry name" value="ARAC-FAMILY TRANSCRIPTIONAL REGULATOR"/>
    <property type="match status" value="1"/>
</dbReference>
<evidence type="ECO:0000256" key="1">
    <source>
        <dbReference type="ARBA" id="ARBA00023015"/>
    </source>
</evidence>
<evidence type="ECO:0000256" key="2">
    <source>
        <dbReference type="ARBA" id="ARBA00023125"/>
    </source>
</evidence>
<dbReference type="InterPro" id="IPR018060">
    <property type="entry name" value="HTH_AraC"/>
</dbReference>
<dbReference type="Gene3D" id="1.10.10.60">
    <property type="entry name" value="Homeodomain-like"/>
    <property type="match status" value="1"/>
</dbReference>
<accession>A0A348WE41</accession>
<dbReference type="SUPFAM" id="SSF46689">
    <property type="entry name" value="Homeodomain-like"/>
    <property type="match status" value="2"/>
</dbReference>
<proteinExistence type="predicted"/>
<comment type="caution">
    <text evidence="5">The sequence shown here is derived from an EMBL/GenBank/DDBJ whole genome shotgun (WGS) entry which is preliminary data.</text>
</comment>
<gene>
    <name evidence="5" type="ORF">DCS45_13145</name>
</gene>
<dbReference type="InterPro" id="IPR029062">
    <property type="entry name" value="Class_I_gatase-like"/>
</dbReference>
<evidence type="ECO:0000259" key="4">
    <source>
        <dbReference type="PROSITE" id="PS01124"/>
    </source>
</evidence>
<evidence type="ECO:0000313" key="5">
    <source>
        <dbReference type="EMBL" id="HAR52803.1"/>
    </source>
</evidence>
<dbReference type="AlphaFoldDB" id="A0A348WE41"/>
<dbReference type="Gene3D" id="3.40.50.880">
    <property type="match status" value="1"/>
</dbReference>
<dbReference type="InterPro" id="IPR002818">
    <property type="entry name" value="DJ-1/PfpI"/>
</dbReference>
<dbReference type="EMBL" id="DMVW01000124">
    <property type="protein sequence ID" value="HAR52803.1"/>
    <property type="molecule type" value="Genomic_DNA"/>
</dbReference>
<name>A0A348WE41_9RHOB</name>
<dbReference type="CDD" id="cd03136">
    <property type="entry name" value="GATase1_AraC_ArgR_like"/>
    <property type="match status" value="1"/>
</dbReference>
<dbReference type="InterPro" id="IPR018062">
    <property type="entry name" value="HTH_AraC-typ_CS"/>
</dbReference>
<dbReference type="Proteomes" id="UP000264719">
    <property type="component" value="Unassembled WGS sequence"/>
</dbReference>
<dbReference type="SUPFAM" id="SSF52317">
    <property type="entry name" value="Class I glutamine amidotransferase-like"/>
    <property type="match status" value="1"/>
</dbReference>
<reference evidence="5 6" key="1">
    <citation type="journal article" date="2018" name="Nat. Biotechnol.">
        <title>A standardized bacterial taxonomy based on genome phylogeny substantially revises the tree of life.</title>
        <authorList>
            <person name="Parks D.H."/>
            <person name="Chuvochina M."/>
            <person name="Waite D.W."/>
            <person name="Rinke C."/>
            <person name="Skarshewski A."/>
            <person name="Chaumeil P.A."/>
            <person name="Hugenholtz P."/>
        </authorList>
    </citation>
    <scope>NUCLEOTIDE SEQUENCE [LARGE SCALE GENOMIC DNA]</scope>
    <source>
        <strain evidence="5">UBA9169</strain>
    </source>
</reference>
<keyword evidence="2" id="KW-0238">DNA-binding</keyword>
<feature type="domain" description="HTH araC/xylS-type" evidence="4">
    <location>
        <begin position="213"/>
        <end position="311"/>
    </location>
</feature>
<dbReference type="PANTHER" id="PTHR43130:SF3">
    <property type="entry name" value="HTH-TYPE TRANSCRIPTIONAL REGULATOR RV1931C"/>
    <property type="match status" value="1"/>
</dbReference>
<dbReference type="Pfam" id="PF01965">
    <property type="entry name" value="DJ-1_PfpI"/>
    <property type="match status" value="1"/>
</dbReference>
<dbReference type="PROSITE" id="PS01124">
    <property type="entry name" value="HTH_ARAC_FAMILY_2"/>
    <property type="match status" value="1"/>
</dbReference>
<sequence>MQKWTKIPGGPVRIGFLVFDEFSNLCMANCLEPLRAANAVTHRHVFDWQIVTLDGLPVQTSSGIGIVPHGPLKSLTYCDYLFVHASYRHHEHDTNAARQALRRAAGQAAVTIGLDAGPWLLASAGLLNGRQATIHWDLLPAFSERFLEVDAVRARHLRDGPVITCAGALSALDVVLDLVSQHLGEAARLDVEDQFIKGDPRPDETPHHDPLVGRALALMRDHLERPLPLPDLARRCSCQPRTLDRHFRRGLGAPPGTVYRHLRLSNARKMLEGSGLGVAEVALRCGYESPAALSRAIRQRFGATPSELRKRTL</sequence>
<evidence type="ECO:0000256" key="3">
    <source>
        <dbReference type="ARBA" id="ARBA00023163"/>
    </source>
</evidence>